<dbReference type="GO" id="GO:0003677">
    <property type="term" value="F:DNA binding"/>
    <property type="evidence" value="ECO:0007669"/>
    <property type="project" value="InterPro"/>
</dbReference>
<organism evidence="5 6">
    <name type="scientific">Carpediemonas membranifera</name>
    <dbReference type="NCBI Taxonomy" id="201153"/>
    <lineage>
        <taxon>Eukaryota</taxon>
        <taxon>Metamonada</taxon>
        <taxon>Carpediemonas-like organisms</taxon>
        <taxon>Carpediemonas</taxon>
    </lineage>
</organism>
<protein>
    <recommendedName>
        <fullName evidence="7">HTH myb-type domain-containing protein</fullName>
    </recommendedName>
</protein>
<dbReference type="SUPFAM" id="SSF46689">
    <property type="entry name" value="Homeodomain-like"/>
    <property type="match status" value="1"/>
</dbReference>
<evidence type="ECO:0008006" key="7">
    <source>
        <dbReference type="Google" id="ProtNLM"/>
    </source>
</evidence>
<dbReference type="InterPro" id="IPR009057">
    <property type="entry name" value="Homeodomain-like_sf"/>
</dbReference>
<evidence type="ECO:0000256" key="2">
    <source>
        <dbReference type="ARBA" id="ARBA00023163"/>
    </source>
</evidence>
<keyword evidence="1" id="KW-0805">Transcription regulation</keyword>
<dbReference type="NCBIfam" id="TIGR01557">
    <property type="entry name" value="myb_SHAQKYF"/>
    <property type="match status" value="1"/>
</dbReference>
<dbReference type="EMBL" id="JAHDYR010000062">
    <property type="protein sequence ID" value="KAG9391229.1"/>
    <property type="molecule type" value="Genomic_DNA"/>
</dbReference>
<dbReference type="Proteomes" id="UP000717585">
    <property type="component" value="Unassembled WGS sequence"/>
</dbReference>
<dbReference type="InterPro" id="IPR044841">
    <property type="entry name" value="LUX/BOA-like"/>
</dbReference>
<evidence type="ECO:0000313" key="5">
    <source>
        <dbReference type="EMBL" id="KAG9391229.1"/>
    </source>
</evidence>
<dbReference type="GO" id="GO:0003700">
    <property type="term" value="F:DNA-binding transcription factor activity"/>
    <property type="evidence" value="ECO:0007669"/>
    <property type="project" value="InterPro"/>
</dbReference>
<dbReference type="OrthoDB" id="60033at2759"/>
<dbReference type="PANTHER" id="PTHR31442:SF29">
    <property type="entry name" value="HOMEODOMAIN-LIKE SUPERFAMILY PROTEIN"/>
    <property type="match status" value="1"/>
</dbReference>
<dbReference type="InterPro" id="IPR006447">
    <property type="entry name" value="Myb_dom_plants"/>
</dbReference>
<proteinExistence type="predicted"/>
<keyword evidence="6" id="KW-1185">Reference proteome</keyword>
<comment type="caution">
    <text evidence="5">The sequence shown here is derived from an EMBL/GenBank/DDBJ whole genome shotgun (WGS) entry which is preliminary data.</text>
</comment>
<name>A0A8J6B224_9EUKA</name>
<feature type="region of interest" description="Disordered" evidence="4">
    <location>
        <begin position="102"/>
        <end position="122"/>
    </location>
</feature>
<dbReference type="PANTHER" id="PTHR31442">
    <property type="entry name" value="HOMEODOMAIN-LIKE SUPERFAMILY PROTEIN-RELATED"/>
    <property type="match status" value="1"/>
</dbReference>
<dbReference type="Gene3D" id="1.10.10.60">
    <property type="entry name" value="Homeodomain-like"/>
    <property type="match status" value="1"/>
</dbReference>
<sequence length="142" mass="16130">MLWSKEQHQRFEQAVLTIGLRSATPKAILSELNDPVIQRHHIASHLQKFRTKACRLLNVSEPADLRDEDGDKIRGMIEHVHPGRPKVGSKHRPPHAVVIKVEKDQPDPAPRQNTQPHATSVHPMLLSVRRPCIIVRDPDRGD</sequence>
<evidence type="ECO:0000256" key="3">
    <source>
        <dbReference type="ARBA" id="ARBA00023242"/>
    </source>
</evidence>
<evidence type="ECO:0000256" key="1">
    <source>
        <dbReference type="ARBA" id="ARBA00023015"/>
    </source>
</evidence>
<dbReference type="AlphaFoldDB" id="A0A8J6B224"/>
<evidence type="ECO:0000256" key="4">
    <source>
        <dbReference type="SAM" id="MobiDB-lite"/>
    </source>
</evidence>
<accession>A0A8J6B224</accession>
<gene>
    <name evidence="5" type="ORF">J8273_7503</name>
</gene>
<keyword evidence="2" id="KW-0804">Transcription</keyword>
<evidence type="ECO:0000313" key="6">
    <source>
        <dbReference type="Proteomes" id="UP000717585"/>
    </source>
</evidence>
<reference evidence="5" key="1">
    <citation type="submission" date="2021-05" db="EMBL/GenBank/DDBJ databases">
        <title>A free-living protist that lacks canonical eukaryotic 1 DNA replication and segregation systems.</title>
        <authorList>
            <person name="Salas-Leiva D.E."/>
            <person name="Tromer E.C."/>
            <person name="Curtis B.A."/>
            <person name="Jerlstrom-Hultqvist J."/>
            <person name="Kolisko M."/>
            <person name="Yi Z."/>
            <person name="Salas-Leiva J.S."/>
            <person name="Gallot-Lavallee L."/>
            <person name="Kops G.J.P.L."/>
            <person name="Archibald J.M."/>
            <person name="Simpson A.G.B."/>
            <person name="Roger A.J."/>
        </authorList>
    </citation>
    <scope>NUCLEOTIDE SEQUENCE</scope>
    <source>
        <strain evidence="5">BICM</strain>
    </source>
</reference>
<keyword evidence="3" id="KW-0539">Nucleus</keyword>